<evidence type="ECO:0000313" key="2">
    <source>
        <dbReference type="EMBL" id="GEN71581.1"/>
    </source>
</evidence>
<dbReference type="OrthoDB" id="1273639at2"/>
<feature type="compositionally biased region" description="Basic and acidic residues" evidence="1">
    <location>
        <begin position="167"/>
        <end position="179"/>
    </location>
</feature>
<dbReference type="RefSeq" id="WP_111954867.1">
    <property type="nucleotide sequence ID" value="NZ_BJYI01000005.1"/>
</dbReference>
<dbReference type="AlphaFoldDB" id="A0A511Y8Q1"/>
<sequence>MSHIKKFQEKANALFEKYPEANKIFISENGQCFFEEKAAQDYHDLKRFETKPEVFFREGTQDEDDPDLQEALHHSESARKVLEGIIQDVLSVCDLDQDYEPANADTDDTVTAVISLREKYAEKDRLLTEMGGELEKLSGAVQENESLKQQLEAANKQIENLTQTPKTRKDASQTDRTKA</sequence>
<feature type="region of interest" description="Disordered" evidence="1">
    <location>
        <begin position="146"/>
        <end position="179"/>
    </location>
</feature>
<gene>
    <name evidence="2" type="ORF">CLA01_16530</name>
</gene>
<dbReference type="Proteomes" id="UP000321150">
    <property type="component" value="Unassembled WGS sequence"/>
</dbReference>
<organism evidence="2 3">
    <name type="scientific">Chryseobacterium lathyri</name>
    <dbReference type="NCBI Taxonomy" id="395933"/>
    <lineage>
        <taxon>Bacteria</taxon>
        <taxon>Pseudomonadati</taxon>
        <taxon>Bacteroidota</taxon>
        <taxon>Flavobacteriia</taxon>
        <taxon>Flavobacteriales</taxon>
        <taxon>Weeksellaceae</taxon>
        <taxon>Chryseobacterium group</taxon>
        <taxon>Chryseobacterium</taxon>
    </lineage>
</organism>
<reference evidence="2 3" key="1">
    <citation type="submission" date="2019-07" db="EMBL/GenBank/DDBJ databases">
        <title>Whole genome shotgun sequence of Chryseobacterium lathyri NBRC 105250.</title>
        <authorList>
            <person name="Hosoyama A."/>
            <person name="Uohara A."/>
            <person name="Ohji S."/>
            <person name="Ichikawa N."/>
        </authorList>
    </citation>
    <scope>NUCLEOTIDE SEQUENCE [LARGE SCALE GENOMIC DNA]</scope>
    <source>
        <strain evidence="2 3">NBRC 105250</strain>
    </source>
</reference>
<comment type="caution">
    <text evidence="2">The sequence shown here is derived from an EMBL/GenBank/DDBJ whole genome shotgun (WGS) entry which is preliminary data.</text>
</comment>
<evidence type="ECO:0000313" key="3">
    <source>
        <dbReference type="Proteomes" id="UP000321150"/>
    </source>
</evidence>
<dbReference type="EMBL" id="BJYI01000005">
    <property type="protein sequence ID" value="GEN71581.1"/>
    <property type="molecule type" value="Genomic_DNA"/>
</dbReference>
<evidence type="ECO:0000256" key="1">
    <source>
        <dbReference type="SAM" id="MobiDB-lite"/>
    </source>
</evidence>
<name>A0A511Y8Q1_9FLAO</name>
<accession>A0A511Y8Q1</accession>
<protein>
    <submittedName>
        <fullName evidence="2">Uncharacterized protein</fullName>
    </submittedName>
</protein>
<proteinExistence type="predicted"/>